<comment type="caution">
    <text evidence="1">The sequence shown here is derived from an EMBL/GenBank/DDBJ whole genome shotgun (WGS) entry which is preliminary data.</text>
</comment>
<evidence type="ECO:0000313" key="2">
    <source>
        <dbReference type="Proteomes" id="UP000193648"/>
    </source>
</evidence>
<keyword evidence="2" id="KW-1185">Reference proteome</keyword>
<accession>A0A1Y2GUN1</accession>
<protein>
    <submittedName>
        <fullName evidence="1">Uncharacterized protein</fullName>
    </submittedName>
</protein>
<dbReference type="EMBL" id="MCFF01000011">
    <property type="protein sequence ID" value="ORZ21718.1"/>
    <property type="molecule type" value="Genomic_DNA"/>
</dbReference>
<dbReference type="AlphaFoldDB" id="A0A1Y2GUN1"/>
<organism evidence="1 2">
    <name type="scientific">Lobosporangium transversale</name>
    <dbReference type="NCBI Taxonomy" id="64571"/>
    <lineage>
        <taxon>Eukaryota</taxon>
        <taxon>Fungi</taxon>
        <taxon>Fungi incertae sedis</taxon>
        <taxon>Mucoromycota</taxon>
        <taxon>Mortierellomycotina</taxon>
        <taxon>Mortierellomycetes</taxon>
        <taxon>Mortierellales</taxon>
        <taxon>Mortierellaceae</taxon>
        <taxon>Lobosporangium</taxon>
    </lineage>
</organism>
<dbReference type="RefSeq" id="XP_021882969.1">
    <property type="nucleotide sequence ID" value="XM_022029924.1"/>
</dbReference>
<proteinExistence type="predicted"/>
<gene>
    <name evidence="1" type="ORF">BCR41DRAFT_420671</name>
</gene>
<dbReference type="Proteomes" id="UP000193648">
    <property type="component" value="Unassembled WGS sequence"/>
</dbReference>
<evidence type="ECO:0000313" key="1">
    <source>
        <dbReference type="EMBL" id="ORZ21718.1"/>
    </source>
</evidence>
<dbReference type="OrthoDB" id="2441166at2759"/>
<dbReference type="InParanoid" id="A0A1Y2GUN1"/>
<reference evidence="1 2" key="1">
    <citation type="submission" date="2016-07" db="EMBL/GenBank/DDBJ databases">
        <title>Pervasive Adenine N6-methylation of Active Genes in Fungi.</title>
        <authorList>
            <consortium name="DOE Joint Genome Institute"/>
            <person name="Mondo S.J."/>
            <person name="Dannebaum R.O."/>
            <person name="Kuo R.C."/>
            <person name="Labutti K."/>
            <person name="Haridas S."/>
            <person name="Kuo A."/>
            <person name="Salamov A."/>
            <person name="Ahrendt S.R."/>
            <person name="Lipzen A."/>
            <person name="Sullivan W."/>
            <person name="Andreopoulos W.B."/>
            <person name="Clum A."/>
            <person name="Lindquist E."/>
            <person name="Daum C."/>
            <person name="Ramamoorthy G.K."/>
            <person name="Gryganskyi A."/>
            <person name="Culley D."/>
            <person name="Magnuson J.K."/>
            <person name="James T.Y."/>
            <person name="O'Malley M.A."/>
            <person name="Stajich J.E."/>
            <person name="Spatafora J.W."/>
            <person name="Visel A."/>
            <person name="Grigoriev I.V."/>
        </authorList>
    </citation>
    <scope>NUCLEOTIDE SEQUENCE [LARGE SCALE GENOMIC DNA]</scope>
    <source>
        <strain evidence="1 2">NRRL 3116</strain>
    </source>
</reference>
<dbReference type="GeneID" id="33571767"/>
<name>A0A1Y2GUN1_9FUNG</name>
<sequence>MTNNTTSTLISGAIFIGDDNSDSHAQPVDVFKNPTNHITALSSILAHFAKKTGFSPRRHQQHQSSLIIPAYDEFIKDAIAYSAFQETNFKETKALPLDGSLFQFEQAIREFLQSGEGWTDAPLIARSLRDLVPGYIPDPAVKNGQWILSLLILRNNTDKVYIQHAQVTLDIFEDNQGHGVVYIPKQSAKFEIGELELLAPFLIQNAQKLSEELPIINVQGATELLNSPKI</sequence>